<evidence type="ECO:0000313" key="17">
    <source>
        <dbReference type="Proteomes" id="UP000015241"/>
    </source>
</evidence>
<evidence type="ECO:0000256" key="1">
    <source>
        <dbReference type="ARBA" id="ARBA00001971"/>
    </source>
</evidence>
<evidence type="ECO:0000256" key="11">
    <source>
        <dbReference type="ARBA" id="ARBA00023033"/>
    </source>
</evidence>
<dbReference type="GO" id="GO:0016705">
    <property type="term" value="F:oxidoreductase activity, acting on paired donors, with incorporation or reduction of molecular oxygen"/>
    <property type="evidence" value="ECO:0007669"/>
    <property type="project" value="InterPro"/>
</dbReference>
<keyword evidence="17" id="KW-1185">Reference proteome</keyword>
<name>S8F1D3_FOMSC</name>
<dbReference type="InterPro" id="IPR001128">
    <property type="entry name" value="Cyt_P450"/>
</dbReference>
<dbReference type="PANTHER" id="PTHR46300">
    <property type="entry name" value="P450, PUTATIVE (EUROFUNG)-RELATED-RELATED"/>
    <property type="match status" value="1"/>
</dbReference>
<keyword evidence="10 13" id="KW-0408">Iron</keyword>
<evidence type="ECO:0000256" key="14">
    <source>
        <dbReference type="RuleBase" id="RU000461"/>
    </source>
</evidence>
<evidence type="ECO:0000256" key="4">
    <source>
        <dbReference type="ARBA" id="ARBA00010617"/>
    </source>
</evidence>
<dbReference type="InterPro" id="IPR002401">
    <property type="entry name" value="Cyt_P450_E_grp-I"/>
</dbReference>
<comment type="similarity">
    <text evidence="4 14">Belongs to the cytochrome P450 family.</text>
</comment>
<evidence type="ECO:0000256" key="13">
    <source>
        <dbReference type="PIRSR" id="PIRSR602401-1"/>
    </source>
</evidence>
<dbReference type="GO" id="GO:0004497">
    <property type="term" value="F:monooxygenase activity"/>
    <property type="evidence" value="ECO:0007669"/>
    <property type="project" value="UniProtKB-KW"/>
</dbReference>
<sequence length="523" mass="59416">MQLSPQSFLALIAFVGIFAAWINARRRRGLPPGPPAKYPWIGTSLKYTKGARWHLYTEWAKTYGMFICDVMHFTSYGQDYVVLNTYEAARDLLSLRSRIYSDRPKMTMARELVGYDNSIALADSNPRTVFMRKAVQTELSPKNLPRFQGIQAKETGLMLGKMLDNPEGFLDHVRIMMAYAVFAIAYGHRPQSDNDELLIMIKKMMEDFALFATPGNFLVDIFPIIKYLPAWFPGASFRKFGSDAARRINAVCQLPYDRVKERKAKEGNAGLSVTATFLEMPGLTPEREHMFRWSSEAVYAAGSDTTVSSIYVFMLCMARNIDVQKKAQAELDSYLGIVDRLVTFEDRDALPYINKILWEVFRWYPVVPLGLPHRVIQDDVYQGYTIPKNTTVIANVWNITHDEVMYPDPWAFNPDRYGSNADIENSINQDPRKVMFGFGRRACVGQHLAEASLWLAISNILLVYDIRPARDPKTGEPVLPPLEFTPGALSKPLPFKVDIKPRSAKAEALIRAAYKTALEKIDM</sequence>
<dbReference type="GO" id="GO:0005506">
    <property type="term" value="F:iron ion binding"/>
    <property type="evidence" value="ECO:0007669"/>
    <property type="project" value="InterPro"/>
</dbReference>
<evidence type="ECO:0000256" key="12">
    <source>
        <dbReference type="ARBA" id="ARBA00023136"/>
    </source>
</evidence>
<comment type="subcellular location">
    <subcellularLocation>
        <location evidence="2">Membrane</location>
        <topology evidence="2">Single-pass membrane protein</topology>
    </subcellularLocation>
</comment>
<dbReference type="STRING" id="743788.S8F1D3"/>
<dbReference type="HOGENOM" id="CLU_001570_2_3_1"/>
<evidence type="ECO:0000313" key="16">
    <source>
        <dbReference type="EMBL" id="EPS92814.1"/>
    </source>
</evidence>
<dbReference type="Pfam" id="PF00067">
    <property type="entry name" value="p450"/>
    <property type="match status" value="1"/>
</dbReference>
<dbReference type="PRINTS" id="PR00385">
    <property type="entry name" value="P450"/>
</dbReference>
<keyword evidence="6 15" id="KW-0812">Transmembrane</keyword>
<keyword evidence="8 15" id="KW-1133">Transmembrane helix</keyword>
<feature type="binding site" description="axial binding residue" evidence="13">
    <location>
        <position position="443"/>
    </location>
    <ligand>
        <name>heme</name>
        <dbReference type="ChEBI" id="CHEBI:30413"/>
    </ligand>
    <ligandPart>
        <name>Fe</name>
        <dbReference type="ChEBI" id="CHEBI:18248"/>
    </ligandPart>
</feature>
<dbReference type="PROSITE" id="PS00086">
    <property type="entry name" value="CYTOCHROME_P450"/>
    <property type="match status" value="1"/>
</dbReference>
<dbReference type="Proteomes" id="UP000015241">
    <property type="component" value="Unassembled WGS sequence"/>
</dbReference>
<dbReference type="InterPro" id="IPR017972">
    <property type="entry name" value="Cyt_P450_CS"/>
</dbReference>
<dbReference type="GO" id="GO:0020037">
    <property type="term" value="F:heme binding"/>
    <property type="evidence" value="ECO:0007669"/>
    <property type="project" value="InterPro"/>
</dbReference>
<keyword evidence="12 15" id="KW-0472">Membrane</keyword>
<dbReference type="PANTHER" id="PTHR46300:SF7">
    <property type="entry name" value="P450, PUTATIVE (EUROFUNG)-RELATED"/>
    <property type="match status" value="1"/>
</dbReference>
<evidence type="ECO:0000256" key="7">
    <source>
        <dbReference type="ARBA" id="ARBA00022723"/>
    </source>
</evidence>
<dbReference type="eggNOG" id="KOG0156">
    <property type="taxonomic scope" value="Eukaryota"/>
</dbReference>
<keyword evidence="11 14" id="KW-0503">Monooxygenase</keyword>
<dbReference type="AlphaFoldDB" id="S8F1D3"/>
<dbReference type="SUPFAM" id="SSF48264">
    <property type="entry name" value="Cytochrome P450"/>
    <property type="match status" value="1"/>
</dbReference>
<accession>S8F1D3</accession>
<proteinExistence type="inferred from homology"/>
<keyword evidence="5 13" id="KW-0349">Heme</keyword>
<evidence type="ECO:0000256" key="3">
    <source>
        <dbReference type="ARBA" id="ARBA00005179"/>
    </source>
</evidence>
<comment type="cofactor">
    <cofactor evidence="1 13">
        <name>heme</name>
        <dbReference type="ChEBI" id="CHEBI:30413"/>
    </cofactor>
</comment>
<evidence type="ECO:0000256" key="10">
    <source>
        <dbReference type="ARBA" id="ARBA00023004"/>
    </source>
</evidence>
<dbReference type="InParanoid" id="S8F1D3"/>
<dbReference type="InterPro" id="IPR050364">
    <property type="entry name" value="Cytochrome_P450_fung"/>
</dbReference>
<feature type="transmembrane region" description="Helical" evidence="15">
    <location>
        <begin position="6"/>
        <end position="24"/>
    </location>
</feature>
<keyword evidence="7 13" id="KW-0479">Metal-binding</keyword>
<gene>
    <name evidence="16" type="ORF">FOMPIDRAFT_117105</name>
</gene>
<organism evidence="16 17">
    <name type="scientific">Fomitopsis schrenkii</name>
    <name type="common">Brown rot fungus</name>
    <dbReference type="NCBI Taxonomy" id="2126942"/>
    <lineage>
        <taxon>Eukaryota</taxon>
        <taxon>Fungi</taxon>
        <taxon>Dikarya</taxon>
        <taxon>Basidiomycota</taxon>
        <taxon>Agaricomycotina</taxon>
        <taxon>Agaricomycetes</taxon>
        <taxon>Polyporales</taxon>
        <taxon>Fomitopsis</taxon>
    </lineage>
</organism>
<protein>
    <recommendedName>
        <fullName evidence="18">Cytochrome P450</fullName>
    </recommendedName>
</protein>
<dbReference type="OrthoDB" id="2789670at2759"/>
<keyword evidence="9 14" id="KW-0560">Oxidoreductase</keyword>
<evidence type="ECO:0000256" key="6">
    <source>
        <dbReference type="ARBA" id="ARBA00022692"/>
    </source>
</evidence>
<reference evidence="16 17" key="1">
    <citation type="journal article" date="2012" name="Science">
        <title>The Paleozoic origin of enzymatic lignin decomposition reconstructed from 31 fungal genomes.</title>
        <authorList>
            <person name="Floudas D."/>
            <person name="Binder M."/>
            <person name="Riley R."/>
            <person name="Barry K."/>
            <person name="Blanchette R.A."/>
            <person name="Henrissat B."/>
            <person name="Martinez A.T."/>
            <person name="Otillar R."/>
            <person name="Spatafora J.W."/>
            <person name="Yadav J.S."/>
            <person name="Aerts A."/>
            <person name="Benoit I."/>
            <person name="Boyd A."/>
            <person name="Carlson A."/>
            <person name="Copeland A."/>
            <person name="Coutinho P.M."/>
            <person name="de Vries R.P."/>
            <person name="Ferreira P."/>
            <person name="Findley K."/>
            <person name="Foster B."/>
            <person name="Gaskell J."/>
            <person name="Glotzer D."/>
            <person name="Gorecki P."/>
            <person name="Heitman J."/>
            <person name="Hesse C."/>
            <person name="Hori C."/>
            <person name="Igarashi K."/>
            <person name="Jurgens J.A."/>
            <person name="Kallen N."/>
            <person name="Kersten P."/>
            <person name="Kohler A."/>
            <person name="Kuees U."/>
            <person name="Kumar T.K.A."/>
            <person name="Kuo A."/>
            <person name="LaButti K."/>
            <person name="Larrondo L.F."/>
            <person name="Lindquist E."/>
            <person name="Ling A."/>
            <person name="Lombard V."/>
            <person name="Lucas S."/>
            <person name="Lundell T."/>
            <person name="Martin R."/>
            <person name="McLaughlin D.J."/>
            <person name="Morgenstern I."/>
            <person name="Morin E."/>
            <person name="Murat C."/>
            <person name="Nagy L.G."/>
            <person name="Nolan M."/>
            <person name="Ohm R.A."/>
            <person name="Patyshakuliyeva A."/>
            <person name="Rokas A."/>
            <person name="Ruiz-Duenas F.J."/>
            <person name="Sabat G."/>
            <person name="Salamov A."/>
            <person name="Samejima M."/>
            <person name="Schmutz J."/>
            <person name="Slot J.C."/>
            <person name="St John F."/>
            <person name="Stenlid J."/>
            <person name="Sun H."/>
            <person name="Sun S."/>
            <person name="Syed K."/>
            <person name="Tsang A."/>
            <person name="Wiebenga A."/>
            <person name="Young D."/>
            <person name="Pisabarro A."/>
            <person name="Eastwood D.C."/>
            <person name="Martin F."/>
            <person name="Cullen D."/>
            <person name="Grigoriev I.V."/>
            <person name="Hibbett D.S."/>
        </authorList>
    </citation>
    <scope>NUCLEOTIDE SEQUENCE</scope>
    <source>
        <strain evidence="17">FP-58527</strain>
    </source>
</reference>
<dbReference type="CDD" id="cd11065">
    <property type="entry name" value="CYP64-like"/>
    <property type="match status" value="1"/>
</dbReference>
<evidence type="ECO:0000256" key="15">
    <source>
        <dbReference type="SAM" id="Phobius"/>
    </source>
</evidence>
<evidence type="ECO:0008006" key="18">
    <source>
        <dbReference type="Google" id="ProtNLM"/>
    </source>
</evidence>
<evidence type="ECO:0000256" key="2">
    <source>
        <dbReference type="ARBA" id="ARBA00004167"/>
    </source>
</evidence>
<comment type="pathway">
    <text evidence="3">Secondary metabolite biosynthesis.</text>
</comment>
<dbReference type="Gene3D" id="1.10.630.10">
    <property type="entry name" value="Cytochrome P450"/>
    <property type="match status" value="1"/>
</dbReference>
<evidence type="ECO:0000256" key="9">
    <source>
        <dbReference type="ARBA" id="ARBA00023002"/>
    </source>
</evidence>
<evidence type="ECO:0000256" key="5">
    <source>
        <dbReference type="ARBA" id="ARBA00022617"/>
    </source>
</evidence>
<dbReference type="PRINTS" id="PR00463">
    <property type="entry name" value="EP450I"/>
</dbReference>
<dbReference type="EMBL" id="KE504341">
    <property type="protein sequence ID" value="EPS92814.1"/>
    <property type="molecule type" value="Genomic_DNA"/>
</dbReference>
<dbReference type="GO" id="GO:0016020">
    <property type="term" value="C:membrane"/>
    <property type="evidence" value="ECO:0007669"/>
    <property type="project" value="UniProtKB-SubCell"/>
</dbReference>
<dbReference type="InterPro" id="IPR036396">
    <property type="entry name" value="Cyt_P450_sf"/>
</dbReference>
<evidence type="ECO:0000256" key="8">
    <source>
        <dbReference type="ARBA" id="ARBA00022989"/>
    </source>
</evidence>